<evidence type="ECO:0000256" key="1">
    <source>
        <dbReference type="SAM" id="MobiDB-lite"/>
    </source>
</evidence>
<gene>
    <name evidence="3" type="ORF">EFL95_18510</name>
</gene>
<accession>A0A3N0DI95</accession>
<comment type="caution">
    <text evidence="3">The sequence shown here is derived from an EMBL/GenBank/DDBJ whole genome shotgun (WGS) entry which is preliminary data.</text>
</comment>
<feature type="compositionally biased region" description="Low complexity" evidence="1">
    <location>
        <begin position="105"/>
        <end position="128"/>
    </location>
</feature>
<evidence type="ECO:0000256" key="2">
    <source>
        <dbReference type="SAM" id="Phobius"/>
    </source>
</evidence>
<sequence length="292" mass="29619">MTDERFDDADFDDPAHAAVRDLLASAKVETPIPAEVAARLEATLAELTGAAPRGEAPLPVPDEDDPVVVPLRRRSRLAPRILAAAAVVIVAGAGAVGLGQVLDNTSSNKSASADSANTSDAGGSAAVPTVPPPGPVMSPEDSVTEASGKSYDFNAALRSVPVLTTDTFATQVSGIDFAQAARRGAKNLNRLYTLGSTPTTTDQASGDLEDTSGSVPTPQSADANASKSTVLALARAAGQCAGPKIDGTKTYPIVLDNQPAVLVVHPANAGTQLVEAWACDGSKVLAFTTVPA</sequence>
<evidence type="ECO:0000313" key="4">
    <source>
        <dbReference type="Proteomes" id="UP000277094"/>
    </source>
</evidence>
<proteinExistence type="predicted"/>
<keyword evidence="2" id="KW-1133">Transmembrane helix</keyword>
<reference evidence="3 4" key="1">
    <citation type="submission" date="2018-11" db="EMBL/GenBank/DDBJ databases">
        <authorList>
            <person name="Li F."/>
        </authorList>
    </citation>
    <scope>NUCLEOTIDE SEQUENCE [LARGE SCALE GENOMIC DNA]</scope>
    <source>
        <strain evidence="3 4">KIS18-7</strain>
    </source>
</reference>
<evidence type="ECO:0000313" key="3">
    <source>
        <dbReference type="EMBL" id="RNL75407.1"/>
    </source>
</evidence>
<dbReference type="AlphaFoldDB" id="A0A3N0DI95"/>
<protein>
    <submittedName>
        <fullName evidence="3">Uncharacterized protein</fullName>
    </submittedName>
</protein>
<feature type="region of interest" description="Disordered" evidence="1">
    <location>
        <begin position="105"/>
        <end position="146"/>
    </location>
</feature>
<dbReference type="EMBL" id="RJSG01000006">
    <property type="protein sequence ID" value="RNL75407.1"/>
    <property type="molecule type" value="Genomic_DNA"/>
</dbReference>
<dbReference type="OrthoDB" id="3831559at2"/>
<feature type="transmembrane region" description="Helical" evidence="2">
    <location>
        <begin position="81"/>
        <end position="102"/>
    </location>
</feature>
<keyword evidence="2" id="KW-0812">Transmembrane</keyword>
<keyword evidence="4" id="KW-1185">Reference proteome</keyword>
<feature type="compositionally biased region" description="Polar residues" evidence="1">
    <location>
        <begin position="211"/>
        <end position="224"/>
    </location>
</feature>
<organism evidence="3 4">
    <name type="scientific">Nocardioides marmorisolisilvae</name>
    <dbReference type="NCBI Taxonomy" id="1542737"/>
    <lineage>
        <taxon>Bacteria</taxon>
        <taxon>Bacillati</taxon>
        <taxon>Actinomycetota</taxon>
        <taxon>Actinomycetes</taxon>
        <taxon>Propionibacteriales</taxon>
        <taxon>Nocardioidaceae</taxon>
        <taxon>Nocardioides</taxon>
    </lineage>
</organism>
<feature type="compositionally biased region" description="Polar residues" evidence="1">
    <location>
        <begin position="194"/>
        <end position="204"/>
    </location>
</feature>
<keyword evidence="2" id="KW-0472">Membrane</keyword>
<dbReference type="RefSeq" id="WP_123235595.1">
    <property type="nucleotide sequence ID" value="NZ_RJSG01000006.1"/>
</dbReference>
<name>A0A3N0DI95_9ACTN</name>
<dbReference type="Proteomes" id="UP000277094">
    <property type="component" value="Unassembled WGS sequence"/>
</dbReference>
<feature type="region of interest" description="Disordered" evidence="1">
    <location>
        <begin position="192"/>
        <end position="224"/>
    </location>
</feature>